<gene>
    <name evidence="3" type="ORF">OUY22_18190</name>
</gene>
<organism evidence="3 4">
    <name type="scientific">Nonomuraea corallina</name>
    <dbReference type="NCBI Taxonomy" id="2989783"/>
    <lineage>
        <taxon>Bacteria</taxon>
        <taxon>Bacillati</taxon>
        <taxon>Actinomycetota</taxon>
        <taxon>Actinomycetes</taxon>
        <taxon>Streptosporangiales</taxon>
        <taxon>Streptosporangiaceae</taxon>
        <taxon>Nonomuraea</taxon>
    </lineage>
</organism>
<evidence type="ECO:0000256" key="2">
    <source>
        <dbReference type="RuleBase" id="RU003750"/>
    </source>
</evidence>
<keyword evidence="1 2" id="KW-0808">Transferase</keyword>
<dbReference type="PROSITE" id="PS00379">
    <property type="entry name" value="CDP_ALCOHOL_P_TRANSF"/>
    <property type="match status" value="1"/>
</dbReference>
<keyword evidence="4" id="KW-1185">Reference proteome</keyword>
<comment type="similarity">
    <text evidence="2">Belongs to the CDP-alcohol phosphatidyltransferase class-I family.</text>
</comment>
<sequence length="484" mass="50192">MTDSLTGSGTAVWAVLLATTPGGRLGCREGTLLDRLTGQLTALRVREVQVLTSDGGLAADLRGVAKLARVAVGAVALVPGDLVAHTEALAMLLEHPARDTRALVAAGSAVGPTRPPLRIEGGRITAAGSSFHTVPEANAAFAGVVQVGEADLGALADVAEELAELAESGRLGPVTPAEAVDLLLVGLVRSGARVRPAALGPLHSTRATAQTSADAAIERLAEVDEDEVRLDRAVKSDDGFFASHCVSPLTRRLIKPAHALRLTPNAVTGISIGLAVLAAIWFSAGGRGALVAGAVLFYLSFALDCLDGQLARYTRGFTPLGAWADGMADRLKEYAVYVGLAYGYVATHASGGGNPDGIWFLAVAAMILQSVRHSIHFSYAGSVWDAGQVGPLWAGPVRSLQEPAAAARGVRPRQGLLRIAQRVRRGSAVHWLRRIVALPIGERTALIAVTAALSDARVTFVALLGWGGVAAVYQLAGRMVRSAE</sequence>
<dbReference type="RefSeq" id="WP_270156199.1">
    <property type="nucleotide sequence ID" value="NZ_JAPNNL010000067.1"/>
</dbReference>
<dbReference type="Proteomes" id="UP001144036">
    <property type="component" value="Unassembled WGS sequence"/>
</dbReference>
<accession>A0ABT4SDS7</accession>
<dbReference type="InterPro" id="IPR048254">
    <property type="entry name" value="CDP_ALCOHOL_P_TRANSF_CS"/>
</dbReference>
<dbReference type="EMBL" id="JAPNNL010000067">
    <property type="protein sequence ID" value="MDA0635356.1"/>
    <property type="molecule type" value="Genomic_DNA"/>
</dbReference>
<dbReference type="InterPro" id="IPR000462">
    <property type="entry name" value="CDP-OH_P_trans"/>
</dbReference>
<dbReference type="InterPro" id="IPR043130">
    <property type="entry name" value="CDP-OH_PTrfase_TM_dom"/>
</dbReference>
<proteinExistence type="inferred from homology"/>
<name>A0ABT4SDS7_9ACTN</name>
<evidence type="ECO:0000256" key="1">
    <source>
        <dbReference type="ARBA" id="ARBA00022679"/>
    </source>
</evidence>
<comment type="caution">
    <text evidence="3">The sequence shown here is derived from an EMBL/GenBank/DDBJ whole genome shotgun (WGS) entry which is preliminary data.</text>
</comment>
<reference evidence="3" key="1">
    <citation type="submission" date="2022-11" db="EMBL/GenBank/DDBJ databases">
        <title>Nonomuraea corallina sp. nov., a new species of the genus Nonomuraea isolated from sea side sediment in Thai sea.</title>
        <authorList>
            <person name="Ngamcharungchit C."/>
            <person name="Matsumoto A."/>
            <person name="Suriyachadkun C."/>
            <person name="Panbangred W."/>
            <person name="Inahashi Y."/>
            <person name="Intra B."/>
        </authorList>
    </citation>
    <scope>NUCLEOTIDE SEQUENCE</scope>
    <source>
        <strain evidence="3">MCN248</strain>
    </source>
</reference>
<dbReference type="Pfam" id="PF01066">
    <property type="entry name" value="CDP-OH_P_transf"/>
    <property type="match status" value="1"/>
</dbReference>
<evidence type="ECO:0000313" key="3">
    <source>
        <dbReference type="EMBL" id="MDA0635356.1"/>
    </source>
</evidence>
<evidence type="ECO:0000313" key="4">
    <source>
        <dbReference type="Proteomes" id="UP001144036"/>
    </source>
</evidence>
<dbReference type="Gene3D" id="1.20.120.1760">
    <property type="match status" value="1"/>
</dbReference>
<protein>
    <submittedName>
        <fullName evidence="3">DUF5941 domain-containing protein</fullName>
    </submittedName>
</protein>